<sequence>MEAGDALQELHLVRTNKTYHVFPSGTISSSERGIRLF</sequence>
<organism evidence="2 6">
    <name type="scientific">Phytophthora cactorum</name>
    <dbReference type="NCBI Taxonomy" id="29920"/>
    <lineage>
        <taxon>Eukaryota</taxon>
        <taxon>Sar</taxon>
        <taxon>Stramenopiles</taxon>
        <taxon>Oomycota</taxon>
        <taxon>Peronosporomycetes</taxon>
        <taxon>Peronosporales</taxon>
        <taxon>Peronosporaceae</taxon>
        <taxon>Phytophthora</taxon>
    </lineage>
</organism>
<gene>
    <name evidence="1" type="ORF">PC113_g16549</name>
    <name evidence="2" type="ORF">PC115_g16457</name>
    <name evidence="3" type="ORF">PC117_g18437</name>
    <name evidence="4" type="ORF">PC118_g17761</name>
    <name evidence="5" type="ORF">PC129_g14382</name>
</gene>
<dbReference type="EMBL" id="RCMG01000663">
    <property type="protein sequence ID" value="KAG2850694.1"/>
    <property type="molecule type" value="Genomic_DNA"/>
</dbReference>
<dbReference type="Proteomes" id="UP000774804">
    <property type="component" value="Unassembled WGS sequence"/>
</dbReference>
<dbReference type="EMBL" id="RCMI01000721">
    <property type="protein sequence ID" value="KAG2899721.1"/>
    <property type="molecule type" value="Genomic_DNA"/>
</dbReference>
<dbReference type="AlphaFoldDB" id="A0A8T1BAK3"/>
<evidence type="ECO:0000313" key="3">
    <source>
        <dbReference type="EMBL" id="KAG2914095.1"/>
    </source>
</evidence>
<dbReference type="Proteomes" id="UP000735874">
    <property type="component" value="Unassembled WGS sequence"/>
</dbReference>
<accession>A0A8T1BAK3</accession>
<dbReference type="EMBL" id="RCMV01000615">
    <property type="protein sequence ID" value="KAG3214715.1"/>
    <property type="molecule type" value="Genomic_DNA"/>
</dbReference>
<proteinExistence type="predicted"/>
<dbReference type="Proteomes" id="UP000697107">
    <property type="component" value="Unassembled WGS sequence"/>
</dbReference>
<evidence type="ECO:0000313" key="1">
    <source>
        <dbReference type="EMBL" id="KAG2850694.1"/>
    </source>
</evidence>
<dbReference type="Proteomes" id="UP000760860">
    <property type="component" value="Unassembled WGS sequence"/>
</dbReference>
<dbReference type="Proteomes" id="UP000736787">
    <property type="component" value="Unassembled WGS sequence"/>
</dbReference>
<dbReference type="EMBL" id="RCML01000829">
    <property type="protein sequence ID" value="KAG2968848.1"/>
    <property type="molecule type" value="Genomic_DNA"/>
</dbReference>
<evidence type="ECO:0000313" key="4">
    <source>
        <dbReference type="EMBL" id="KAG2968848.1"/>
    </source>
</evidence>
<name>A0A8T1BAK3_9STRA</name>
<reference evidence="2" key="1">
    <citation type="submission" date="2018-10" db="EMBL/GenBank/DDBJ databases">
        <title>Effector identification in a new, highly contiguous assembly of the strawberry crown rot pathogen Phytophthora cactorum.</title>
        <authorList>
            <person name="Armitage A.D."/>
            <person name="Nellist C.F."/>
            <person name="Bates H."/>
            <person name="Vickerstaff R.J."/>
            <person name="Harrison R.J."/>
        </authorList>
    </citation>
    <scope>NUCLEOTIDE SEQUENCE</scope>
    <source>
        <strain evidence="1">15-7</strain>
        <strain evidence="2">4032</strain>
        <strain evidence="3">4040</strain>
        <strain evidence="4">P415</strain>
        <strain evidence="5">P421</strain>
    </source>
</reference>
<protein>
    <submittedName>
        <fullName evidence="2">Uncharacterized protein</fullName>
    </submittedName>
</protein>
<evidence type="ECO:0000313" key="6">
    <source>
        <dbReference type="Proteomes" id="UP000774804"/>
    </source>
</evidence>
<comment type="caution">
    <text evidence="2">The sequence shown here is derived from an EMBL/GenBank/DDBJ whole genome shotgun (WGS) entry which is preliminary data.</text>
</comment>
<evidence type="ECO:0000313" key="2">
    <source>
        <dbReference type="EMBL" id="KAG2899721.1"/>
    </source>
</evidence>
<evidence type="ECO:0000313" key="5">
    <source>
        <dbReference type="EMBL" id="KAG3214715.1"/>
    </source>
</evidence>
<dbReference type="EMBL" id="RCMK01000744">
    <property type="protein sequence ID" value="KAG2914095.1"/>
    <property type="molecule type" value="Genomic_DNA"/>
</dbReference>